<protein>
    <submittedName>
        <fullName evidence="2">Uncharacterized protein</fullName>
    </submittedName>
</protein>
<evidence type="ECO:0000313" key="2">
    <source>
        <dbReference type="EMBL" id="OLP73380.1"/>
    </source>
</evidence>
<organism evidence="2 3">
    <name type="scientific">Symbiodinium microadriaticum</name>
    <name type="common">Dinoflagellate</name>
    <name type="synonym">Zooxanthella microadriatica</name>
    <dbReference type="NCBI Taxonomy" id="2951"/>
    <lineage>
        <taxon>Eukaryota</taxon>
        <taxon>Sar</taxon>
        <taxon>Alveolata</taxon>
        <taxon>Dinophyceae</taxon>
        <taxon>Suessiales</taxon>
        <taxon>Symbiodiniaceae</taxon>
        <taxon>Symbiodinium</taxon>
    </lineage>
</organism>
<reference evidence="2 3" key="1">
    <citation type="submission" date="2016-02" db="EMBL/GenBank/DDBJ databases">
        <title>Genome analysis of coral dinoflagellate symbionts highlights evolutionary adaptations to a symbiotic lifestyle.</title>
        <authorList>
            <person name="Aranda M."/>
            <person name="Li Y."/>
            <person name="Liew Y.J."/>
            <person name="Baumgarten S."/>
            <person name="Simakov O."/>
            <person name="Wilson M."/>
            <person name="Piel J."/>
            <person name="Ashoor H."/>
            <person name="Bougouffa S."/>
            <person name="Bajic V.B."/>
            <person name="Ryu T."/>
            <person name="Ravasi T."/>
            <person name="Bayer T."/>
            <person name="Micklem G."/>
            <person name="Kim H."/>
            <person name="Bhak J."/>
            <person name="Lajeunesse T.C."/>
            <person name="Voolstra C.R."/>
        </authorList>
    </citation>
    <scope>NUCLEOTIDE SEQUENCE [LARGE SCALE GENOMIC DNA]</scope>
    <source>
        <strain evidence="2 3">CCMP2467</strain>
    </source>
</reference>
<evidence type="ECO:0000256" key="1">
    <source>
        <dbReference type="SAM" id="MobiDB-lite"/>
    </source>
</evidence>
<evidence type="ECO:0000313" key="3">
    <source>
        <dbReference type="Proteomes" id="UP000186817"/>
    </source>
</evidence>
<dbReference type="OMA" id="NIAWSQV"/>
<keyword evidence="3" id="KW-1185">Reference proteome</keyword>
<proteinExistence type="predicted"/>
<accession>A0A1Q9BS13</accession>
<feature type="region of interest" description="Disordered" evidence="1">
    <location>
        <begin position="128"/>
        <end position="147"/>
    </location>
</feature>
<name>A0A1Q9BS13_SYMMI</name>
<dbReference type="EMBL" id="LSRX01005631">
    <property type="protein sequence ID" value="OLP73380.1"/>
    <property type="molecule type" value="Genomic_DNA"/>
</dbReference>
<gene>
    <name evidence="2" type="ORF">AK812_SmicGene47403</name>
</gene>
<feature type="compositionally biased region" description="Acidic residues" evidence="1">
    <location>
        <begin position="128"/>
        <end position="143"/>
    </location>
</feature>
<dbReference type="OrthoDB" id="454432at2759"/>
<feature type="non-terminal residue" evidence="2">
    <location>
        <position position="1"/>
    </location>
</feature>
<comment type="caution">
    <text evidence="2">The sequence shown here is derived from an EMBL/GenBank/DDBJ whole genome shotgun (WGS) entry which is preliminary data.</text>
</comment>
<sequence>AEVSHPQWNSFKRALKDAQLQESVLKLSVAANYSHGSFLSGDKWEKRKEALAEYLDGKGVEYFDDLAGELGYEADDDGFDYPILDASELLQCAAIRRRGKYVTWQVKNKAWFGMNASFRDMIKVDDEDDAAEEEEPDEDDEGAADPAGSKKILTKADLYKVYAGKGPTSMFAEFMLDNTLRQHAVVITAVGAPLEQKYADDLQDISAVVFSIDFAVKLGITMHLRPPLEFDAAEEEMELLETAATFANHLAGNIAWSQVQHRYTLPPAACVLLDEDPLRREEGHV</sequence>
<dbReference type="Proteomes" id="UP000186817">
    <property type="component" value="Unassembled WGS sequence"/>
</dbReference>
<dbReference type="AlphaFoldDB" id="A0A1Q9BS13"/>